<keyword evidence="3" id="KW-1185">Reference proteome</keyword>
<dbReference type="Proteomes" id="UP000077755">
    <property type="component" value="Chromosome 6"/>
</dbReference>
<evidence type="ECO:0000313" key="3">
    <source>
        <dbReference type="Proteomes" id="UP000077755"/>
    </source>
</evidence>
<feature type="compositionally biased region" description="Polar residues" evidence="1">
    <location>
        <begin position="183"/>
        <end position="215"/>
    </location>
</feature>
<accession>A0A161WTB3</accession>
<feature type="region of interest" description="Disordered" evidence="1">
    <location>
        <begin position="1"/>
        <end position="42"/>
    </location>
</feature>
<reference evidence="2" key="2">
    <citation type="submission" date="2022-03" db="EMBL/GenBank/DDBJ databases">
        <title>Draft title - Genomic analysis of global carrot germplasm unveils the trajectory of domestication and the origin of high carotenoid orange carrot.</title>
        <authorList>
            <person name="Iorizzo M."/>
            <person name="Ellison S."/>
            <person name="Senalik D."/>
            <person name="Macko-Podgorni A."/>
            <person name="Grzebelus D."/>
            <person name="Bostan H."/>
            <person name="Rolling W."/>
            <person name="Curaba J."/>
            <person name="Simon P."/>
        </authorList>
    </citation>
    <scope>NUCLEOTIDE SEQUENCE</scope>
    <source>
        <tissue evidence="2">Leaf</tissue>
    </source>
</reference>
<protein>
    <submittedName>
        <fullName evidence="2">Uncharacterized protein</fullName>
    </submittedName>
</protein>
<evidence type="ECO:0000313" key="2">
    <source>
        <dbReference type="EMBL" id="WOH06082.1"/>
    </source>
</evidence>
<feature type="region of interest" description="Disordered" evidence="1">
    <location>
        <begin position="90"/>
        <end position="114"/>
    </location>
</feature>
<sequence length="311" mass="33426">MHTPEGSVSNMNAAVSSHDQTPLSNMNAPLSSHDQTPLSNVTSKYNGKASVCPGYNPQCSSHTGNFGPFHRSVGRLPLPQTNIKRDKRGTVFNSSGQTTSSTRHPLSNITNQIPLTPGSVFNMNGSVIDNDEPPLSNVTTQHHGSGFTASTIKSPLANIRKYSLLTPGSVSNMNAPVGKHDQTPLSNINAPLSSLHQTPLSNVPSKDNGKSQNSLKNKRPVVESQTISQRKLKRIGTNDEGLPISRLFPDDTDDLEIIADNHDATSDQPEKLFEDDDILYDGELLYGTDSDVDDVTDPEAAVSTSEGMILS</sequence>
<feature type="compositionally biased region" description="Polar residues" evidence="1">
    <location>
        <begin position="91"/>
        <end position="114"/>
    </location>
</feature>
<feature type="compositionally biased region" description="Polar residues" evidence="1">
    <location>
        <begin position="302"/>
        <end position="311"/>
    </location>
</feature>
<dbReference type="EMBL" id="CP093348">
    <property type="protein sequence ID" value="WOH06082.1"/>
    <property type="molecule type" value="Genomic_DNA"/>
</dbReference>
<reference evidence="2" key="1">
    <citation type="journal article" date="2016" name="Nat. Genet.">
        <title>A high-quality carrot genome assembly provides new insights into carotenoid accumulation and asterid genome evolution.</title>
        <authorList>
            <person name="Iorizzo M."/>
            <person name="Ellison S."/>
            <person name="Senalik D."/>
            <person name="Zeng P."/>
            <person name="Satapoomin P."/>
            <person name="Huang J."/>
            <person name="Bowman M."/>
            <person name="Iovene M."/>
            <person name="Sanseverino W."/>
            <person name="Cavagnaro P."/>
            <person name="Yildiz M."/>
            <person name="Macko-Podgorni A."/>
            <person name="Moranska E."/>
            <person name="Grzebelus E."/>
            <person name="Grzebelus D."/>
            <person name="Ashrafi H."/>
            <person name="Zheng Z."/>
            <person name="Cheng S."/>
            <person name="Spooner D."/>
            <person name="Van Deynze A."/>
            <person name="Simon P."/>
        </authorList>
    </citation>
    <scope>NUCLEOTIDE SEQUENCE</scope>
    <source>
        <tissue evidence="2">Leaf</tissue>
    </source>
</reference>
<proteinExistence type="predicted"/>
<feature type="region of interest" description="Disordered" evidence="1">
    <location>
        <begin position="173"/>
        <end position="228"/>
    </location>
</feature>
<dbReference type="Gramene" id="KZM91797">
    <property type="protein sequence ID" value="KZM91797"/>
    <property type="gene ID" value="DCAR_020838"/>
</dbReference>
<feature type="region of interest" description="Disordered" evidence="1">
    <location>
        <begin position="289"/>
        <end position="311"/>
    </location>
</feature>
<name>A0A161WTB3_DAUCS</name>
<gene>
    <name evidence="2" type="ORF">DCAR_0625505</name>
</gene>
<organism evidence="2 3">
    <name type="scientific">Daucus carota subsp. sativus</name>
    <name type="common">Carrot</name>
    <dbReference type="NCBI Taxonomy" id="79200"/>
    <lineage>
        <taxon>Eukaryota</taxon>
        <taxon>Viridiplantae</taxon>
        <taxon>Streptophyta</taxon>
        <taxon>Embryophyta</taxon>
        <taxon>Tracheophyta</taxon>
        <taxon>Spermatophyta</taxon>
        <taxon>Magnoliopsida</taxon>
        <taxon>eudicotyledons</taxon>
        <taxon>Gunneridae</taxon>
        <taxon>Pentapetalae</taxon>
        <taxon>asterids</taxon>
        <taxon>campanulids</taxon>
        <taxon>Apiales</taxon>
        <taxon>Apiaceae</taxon>
        <taxon>Apioideae</taxon>
        <taxon>Scandiceae</taxon>
        <taxon>Daucinae</taxon>
        <taxon>Daucus</taxon>
        <taxon>Daucus sect. Daucus</taxon>
    </lineage>
</organism>
<dbReference type="AlphaFoldDB" id="A0A161WTB3"/>
<evidence type="ECO:0000256" key="1">
    <source>
        <dbReference type="SAM" id="MobiDB-lite"/>
    </source>
</evidence>